<sequence>MTVEVSILALLGVLIIGGYYVGQAVRPLRVPSLIGYMLLGIVLGPSLLGWFDRETLDGLSFITEIILGFVAFSIGAELSIASLKQQGWGIISIILTESLLAFGLVTLAVYLVTGDLPMSLFFGAMAPASAPAGTVAVIHETKAKGPLTRALYAVVGFDDGLAIVIFGIAAAAARYLLVSADGGEVNGVWGELWRPIRELLFSAGIGCGVGFVFCLLMRRVKSASASLIHIFGALFAAIGLSQMAHASLILTNMFVGFVLVNFYRERDVQQVTRELYTLMPLMFILFFGLAGAHLRLGLLPQLGLTGAVYMLARSLGLVGGARIGAFLGGVRGVVQKYVGMGILSQAGVAIGLAMIVKQELASVGGDHAERIGAMVLTTVTATSVIFEIIGPMLARHALEKAGETRG</sequence>
<dbReference type="InterPro" id="IPR038770">
    <property type="entry name" value="Na+/solute_symporter_sf"/>
</dbReference>
<dbReference type="GO" id="GO:0015297">
    <property type="term" value="F:antiporter activity"/>
    <property type="evidence" value="ECO:0007669"/>
    <property type="project" value="InterPro"/>
</dbReference>
<dbReference type="Pfam" id="PF00999">
    <property type="entry name" value="Na_H_Exchanger"/>
    <property type="match status" value="1"/>
</dbReference>
<feature type="transmembrane region" description="Helical" evidence="5">
    <location>
        <begin position="58"/>
        <end position="76"/>
    </location>
</feature>
<feature type="transmembrane region" description="Helical" evidence="5">
    <location>
        <begin position="118"/>
        <end position="138"/>
    </location>
</feature>
<feature type="transmembrane region" description="Helical" evidence="5">
    <location>
        <begin position="275"/>
        <end position="294"/>
    </location>
</feature>
<proteinExistence type="predicted"/>
<gene>
    <name evidence="7" type="ORF">L21SP4_00232</name>
</gene>
<feature type="transmembrane region" description="Helical" evidence="5">
    <location>
        <begin position="150"/>
        <end position="176"/>
    </location>
</feature>
<reference evidence="7 8" key="2">
    <citation type="journal article" date="2016" name="ISME J.">
        <title>Characterization of the first cultured representative of Verrucomicrobia subdivision 5 indicates the proposal of a novel phylum.</title>
        <authorList>
            <person name="Spring S."/>
            <person name="Bunk B."/>
            <person name="Sproer C."/>
            <person name="Schumann P."/>
            <person name="Rohde M."/>
            <person name="Tindall B.J."/>
            <person name="Klenk H.P."/>
        </authorList>
    </citation>
    <scope>NUCLEOTIDE SEQUENCE [LARGE SCALE GENOMIC DNA]</scope>
    <source>
        <strain evidence="7 8">L21-Fru-AB</strain>
    </source>
</reference>
<dbReference type="STRING" id="1307763.L21SP4_00232"/>
<keyword evidence="4 5" id="KW-0472">Membrane</keyword>
<dbReference type="PANTHER" id="PTHR43021:SF2">
    <property type="entry name" value="CATION_H+ EXCHANGER DOMAIN-CONTAINING PROTEIN"/>
    <property type="match status" value="1"/>
</dbReference>
<accession>A0A0G3EFF2</accession>
<evidence type="ECO:0000256" key="2">
    <source>
        <dbReference type="ARBA" id="ARBA00022692"/>
    </source>
</evidence>
<feature type="transmembrane region" description="Helical" evidence="5">
    <location>
        <begin position="88"/>
        <end position="112"/>
    </location>
</feature>
<dbReference type="InterPro" id="IPR006153">
    <property type="entry name" value="Cation/H_exchanger_TM"/>
</dbReference>
<evidence type="ECO:0000256" key="5">
    <source>
        <dbReference type="SAM" id="Phobius"/>
    </source>
</evidence>
<name>A0A0G3EFF2_9BACT</name>
<feature type="transmembrane region" description="Helical" evidence="5">
    <location>
        <begin position="246"/>
        <end position="263"/>
    </location>
</feature>
<dbReference type="Proteomes" id="UP000035268">
    <property type="component" value="Chromosome"/>
</dbReference>
<feature type="domain" description="Cation/H+ exchanger transmembrane" evidence="6">
    <location>
        <begin position="19"/>
        <end position="389"/>
    </location>
</feature>
<evidence type="ECO:0000256" key="3">
    <source>
        <dbReference type="ARBA" id="ARBA00022989"/>
    </source>
</evidence>
<keyword evidence="2 5" id="KW-0812">Transmembrane</keyword>
<keyword evidence="3 5" id="KW-1133">Transmembrane helix</keyword>
<dbReference type="KEGG" id="vbl:L21SP4_00232"/>
<dbReference type="GO" id="GO:1902600">
    <property type="term" value="P:proton transmembrane transport"/>
    <property type="evidence" value="ECO:0007669"/>
    <property type="project" value="InterPro"/>
</dbReference>
<dbReference type="PANTHER" id="PTHR43021">
    <property type="entry name" value="NA(+)/H(+) ANTIPORTER-RELATED"/>
    <property type="match status" value="1"/>
</dbReference>
<dbReference type="EMBL" id="CP010904">
    <property type="protein sequence ID" value="AKJ63515.1"/>
    <property type="molecule type" value="Genomic_DNA"/>
</dbReference>
<feature type="transmembrane region" description="Helical" evidence="5">
    <location>
        <begin position="371"/>
        <end position="390"/>
    </location>
</feature>
<reference evidence="8" key="1">
    <citation type="submission" date="2015-02" db="EMBL/GenBank/DDBJ databases">
        <title>Description and complete genome sequence of the first cultured representative of the subdivision 5 of the Verrucomicrobia phylum.</title>
        <authorList>
            <person name="Spring S."/>
            <person name="Bunk B."/>
            <person name="Sproer C."/>
            <person name="Klenk H.-P."/>
        </authorList>
    </citation>
    <scope>NUCLEOTIDE SEQUENCE [LARGE SCALE GENOMIC DNA]</scope>
    <source>
        <strain evidence="8">L21-Fru-AB</strain>
    </source>
</reference>
<protein>
    <submittedName>
        <fullName evidence="7">Transporter, monovalent cation:proton antiporter-2 (CPA2) family</fullName>
    </submittedName>
</protein>
<feature type="transmembrane region" description="Helical" evidence="5">
    <location>
        <begin position="306"/>
        <end position="325"/>
    </location>
</feature>
<evidence type="ECO:0000313" key="8">
    <source>
        <dbReference type="Proteomes" id="UP000035268"/>
    </source>
</evidence>
<dbReference type="Gene3D" id="1.20.1530.20">
    <property type="match status" value="1"/>
</dbReference>
<evidence type="ECO:0000259" key="6">
    <source>
        <dbReference type="Pfam" id="PF00999"/>
    </source>
</evidence>
<evidence type="ECO:0000256" key="4">
    <source>
        <dbReference type="ARBA" id="ARBA00023136"/>
    </source>
</evidence>
<feature type="transmembrane region" description="Helical" evidence="5">
    <location>
        <begin position="223"/>
        <end position="240"/>
    </location>
</feature>
<feature type="transmembrane region" description="Helical" evidence="5">
    <location>
        <begin position="337"/>
        <end position="356"/>
    </location>
</feature>
<evidence type="ECO:0000256" key="1">
    <source>
        <dbReference type="ARBA" id="ARBA00004141"/>
    </source>
</evidence>
<comment type="subcellular location">
    <subcellularLocation>
        <location evidence="1">Membrane</location>
        <topology evidence="1">Multi-pass membrane protein</topology>
    </subcellularLocation>
</comment>
<keyword evidence="8" id="KW-1185">Reference proteome</keyword>
<dbReference type="AlphaFoldDB" id="A0A0G3EFF2"/>
<organism evidence="7 8">
    <name type="scientific">Kiritimatiella glycovorans</name>
    <dbReference type="NCBI Taxonomy" id="1307763"/>
    <lineage>
        <taxon>Bacteria</taxon>
        <taxon>Pseudomonadati</taxon>
        <taxon>Kiritimatiellota</taxon>
        <taxon>Kiritimatiellia</taxon>
        <taxon>Kiritimatiellales</taxon>
        <taxon>Kiritimatiellaceae</taxon>
        <taxon>Kiritimatiella</taxon>
    </lineage>
</organism>
<dbReference type="OrthoDB" id="9793589at2"/>
<dbReference type="RefSeq" id="WP_052880941.1">
    <property type="nucleotide sequence ID" value="NZ_CP010904.1"/>
</dbReference>
<dbReference type="GO" id="GO:0016020">
    <property type="term" value="C:membrane"/>
    <property type="evidence" value="ECO:0007669"/>
    <property type="project" value="UniProtKB-SubCell"/>
</dbReference>
<evidence type="ECO:0000313" key="7">
    <source>
        <dbReference type="EMBL" id="AKJ63515.1"/>
    </source>
</evidence>
<feature type="transmembrane region" description="Helical" evidence="5">
    <location>
        <begin position="6"/>
        <end position="22"/>
    </location>
</feature>
<feature type="transmembrane region" description="Helical" evidence="5">
    <location>
        <begin position="34"/>
        <end position="52"/>
    </location>
</feature>
<feature type="transmembrane region" description="Helical" evidence="5">
    <location>
        <begin position="196"/>
        <end position="216"/>
    </location>
</feature>